<dbReference type="Pfam" id="PF00642">
    <property type="entry name" value="zf-CCCH"/>
    <property type="match status" value="2"/>
</dbReference>
<dbReference type="CDD" id="cd20335">
    <property type="entry name" value="BRcat_RBR"/>
    <property type="match status" value="1"/>
</dbReference>
<feature type="domain" description="RING-type" evidence="12">
    <location>
        <begin position="824"/>
        <end position="866"/>
    </location>
</feature>
<reference evidence="15 16" key="1">
    <citation type="journal article" date="2016" name="Mol. Biol. Evol.">
        <title>Comparative Genomics of Early-Diverging Mushroom-Forming Fungi Provides Insights into the Origins of Lignocellulose Decay Capabilities.</title>
        <authorList>
            <person name="Nagy L.G."/>
            <person name="Riley R."/>
            <person name="Tritt A."/>
            <person name="Adam C."/>
            <person name="Daum C."/>
            <person name="Floudas D."/>
            <person name="Sun H."/>
            <person name="Yadav J.S."/>
            <person name="Pangilinan J."/>
            <person name="Larsson K.H."/>
            <person name="Matsuura K."/>
            <person name="Barry K."/>
            <person name="Labutti K."/>
            <person name="Kuo R."/>
            <person name="Ohm R.A."/>
            <person name="Bhattacharya S.S."/>
            <person name="Shirouzu T."/>
            <person name="Yoshinaga Y."/>
            <person name="Martin F.M."/>
            <person name="Grigoriev I.V."/>
            <person name="Hibbett D.S."/>
        </authorList>
    </citation>
    <scope>NUCLEOTIDE SEQUENCE [LARGE SCALE GENOMIC DNA]</scope>
    <source>
        <strain evidence="15 16">CBS 109695</strain>
    </source>
</reference>
<evidence type="ECO:0000256" key="7">
    <source>
        <dbReference type="ARBA" id="ARBA00022786"/>
    </source>
</evidence>
<keyword evidence="10" id="KW-0175">Coiled coil</keyword>
<evidence type="ECO:0000313" key="15">
    <source>
        <dbReference type="EMBL" id="KZP28453.1"/>
    </source>
</evidence>
<dbReference type="InterPro" id="IPR044066">
    <property type="entry name" value="TRIAD_supradom"/>
</dbReference>
<feature type="region of interest" description="Disordered" evidence="11">
    <location>
        <begin position="84"/>
        <end position="136"/>
    </location>
</feature>
<dbReference type="InterPro" id="IPR017907">
    <property type="entry name" value="Znf_RING_CS"/>
</dbReference>
<feature type="coiled-coil region" evidence="10">
    <location>
        <begin position="1101"/>
        <end position="1147"/>
    </location>
</feature>
<dbReference type="SUPFAM" id="SSF57850">
    <property type="entry name" value="RING/U-box"/>
    <property type="match status" value="2"/>
</dbReference>
<organism evidence="15 16">
    <name type="scientific">Athelia psychrophila</name>
    <dbReference type="NCBI Taxonomy" id="1759441"/>
    <lineage>
        <taxon>Eukaryota</taxon>
        <taxon>Fungi</taxon>
        <taxon>Dikarya</taxon>
        <taxon>Basidiomycota</taxon>
        <taxon>Agaricomycotina</taxon>
        <taxon>Agaricomycetes</taxon>
        <taxon>Agaricomycetidae</taxon>
        <taxon>Atheliales</taxon>
        <taxon>Atheliaceae</taxon>
        <taxon>Athelia</taxon>
    </lineage>
</organism>
<evidence type="ECO:0000259" key="12">
    <source>
        <dbReference type="PROSITE" id="PS50089"/>
    </source>
</evidence>
<keyword evidence="4 9" id="KW-0479">Metal-binding</keyword>
<dbReference type="EC" id="2.3.2.31" evidence="2"/>
<dbReference type="SMART" id="SM00184">
    <property type="entry name" value="RING"/>
    <property type="match status" value="1"/>
</dbReference>
<feature type="compositionally biased region" description="Basic residues" evidence="11">
    <location>
        <begin position="23"/>
        <end position="34"/>
    </location>
</feature>
<evidence type="ECO:0000256" key="8">
    <source>
        <dbReference type="ARBA" id="ARBA00022833"/>
    </source>
</evidence>
<dbReference type="Pfam" id="PF26200">
    <property type="entry name" value="Rcat_RNF216"/>
    <property type="match status" value="1"/>
</dbReference>
<dbReference type="InterPro" id="IPR000571">
    <property type="entry name" value="Znf_CCCH"/>
</dbReference>
<dbReference type="GO" id="GO:0016567">
    <property type="term" value="P:protein ubiquitination"/>
    <property type="evidence" value="ECO:0007669"/>
    <property type="project" value="InterPro"/>
</dbReference>
<feature type="region of interest" description="Disordered" evidence="11">
    <location>
        <begin position="279"/>
        <end position="307"/>
    </location>
</feature>
<dbReference type="SMART" id="SM00356">
    <property type="entry name" value="ZnF_C3H1"/>
    <property type="match status" value="2"/>
</dbReference>
<evidence type="ECO:0000256" key="9">
    <source>
        <dbReference type="PROSITE-ProRule" id="PRU00723"/>
    </source>
</evidence>
<dbReference type="InterPro" id="IPR027370">
    <property type="entry name" value="Znf-RING_euk"/>
</dbReference>
<keyword evidence="6 9" id="KW-0863">Zinc-finger</keyword>
<feature type="coiled-coil region" evidence="10">
    <location>
        <begin position="182"/>
        <end position="213"/>
    </location>
</feature>
<evidence type="ECO:0000256" key="2">
    <source>
        <dbReference type="ARBA" id="ARBA00012251"/>
    </source>
</evidence>
<dbReference type="PROSITE" id="PS00518">
    <property type="entry name" value="ZF_RING_1"/>
    <property type="match status" value="1"/>
</dbReference>
<feature type="domain" description="C3H1-type" evidence="13">
    <location>
        <begin position="46"/>
        <end position="68"/>
    </location>
</feature>
<dbReference type="PROSITE" id="PS50089">
    <property type="entry name" value="ZF_RING_2"/>
    <property type="match status" value="1"/>
</dbReference>
<accession>A0A166RMZ1</accession>
<keyword evidence="7" id="KW-0833">Ubl conjugation pathway</keyword>
<feature type="domain" description="C3H1-type" evidence="13">
    <location>
        <begin position="138"/>
        <end position="166"/>
    </location>
</feature>
<feature type="region of interest" description="Disordered" evidence="11">
    <location>
        <begin position="1"/>
        <end position="39"/>
    </location>
</feature>
<evidence type="ECO:0000259" key="14">
    <source>
        <dbReference type="PROSITE" id="PS51873"/>
    </source>
</evidence>
<dbReference type="PANTHER" id="PTHR11685">
    <property type="entry name" value="RBR FAMILY RING FINGER AND IBR DOMAIN-CONTAINING"/>
    <property type="match status" value="1"/>
</dbReference>
<dbReference type="Proteomes" id="UP000076532">
    <property type="component" value="Unassembled WGS sequence"/>
</dbReference>
<gene>
    <name evidence="15" type="ORF">FIBSPDRAFT_1039575</name>
</gene>
<keyword evidence="5" id="KW-0677">Repeat</keyword>
<dbReference type="Pfam" id="PF01485">
    <property type="entry name" value="IBR"/>
    <property type="match status" value="1"/>
</dbReference>
<evidence type="ECO:0000256" key="4">
    <source>
        <dbReference type="ARBA" id="ARBA00022723"/>
    </source>
</evidence>
<dbReference type="SMART" id="SM00647">
    <property type="entry name" value="IBR"/>
    <property type="match status" value="2"/>
</dbReference>
<evidence type="ECO:0000256" key="3">
    <source>
        <dbReference type="ARBA" id="ARBA00022679"/>
    </source>
</evidence>
<evidence type="ECO:0000256" key="1">
    <source>
        <dbReference type="ARBA" id="ARBA00001798"/>
    </source>
</evidence>
<feature type="domain" description="RING-type" evidence="14">
    <location>
        <begin position="820"/>
        <end position="1031"/>
    </location>
</feature>
<evidence type="ECO:0000259" key="13">
    <source>
        <dbReference type="PROSITE" id="PS50103"/>
    </source>
</evidence>
<sequence length="1221" mass="137176">MSMASEAPTGKPRVAFPNTDRTRFKRNNQTRRQHVQPTDHLKLDGKCRFFMQGRCKFGDLCKRSHGDPPGEVTVISPTVRMPTDFSQTEVPHHTSITTSTSSNVLRHPTTSSASTLSQPNAPTTTPHSNPSLGTIPKKQAKKPCFSWAKSGTCQFGSKCRCDHDVNVLLRIDRERQEDVSRIDEASQAREAAEADAAQKVQQALEEVNRAQQMRITLLSLQVKQQAELLEWNRACRAAEFAQKEQQAQEEAAAEAADRARQEAVCQRARNARIEEARRAREAGAAAQKAHEDAARRAAQAEVRRAQEAKQEEARRAWQAEQEARMVEVAKEEAAMTTQHILLDFTVVTFSAGLAIQHVLLGFESCRMTIKNLPIDATIKEVSELFTQQGIESSRFHVLGLDRTPAGKQEAFLIGHEDLKVVAIGLEEVDFRQERLSFEITGHSGGDGMMASGLDANTLTLTWQAPYVAYVVTCANRTLAQAKVCELDMKICLGRRVKAQINQYSLGKQVLISGFYPEVTDQDVRRIVGSDQVQRRKPVTFDTTQAAERIRRHISSIPGVQMTRFEQVIFDSTSGMYSAQVHFGSWTQTRDVFDRCYEQCFPFIGGSTFRWLQLPSTIQYTITISAPQYHAQRKSWDDLLATVQDKEGLKLSIVPGDRIHIVRVGGEDKKAVGSLKVRVESIAAGEKLEGWHLSLSQRFVDRVLLDTGALLRIDHRLRAVKVYGEPGPIEAARALVNSELALLESQEQTVLLKRQSVRFFVTRGLSILKEELGDDNATLLVSSVPAKVIIKGGEAAKHTLDRLIEESLDASDGVPRTGEMGEAACPICYDVITSPINLGCGHAYCSACIRHFLTSASTFPLVCMGDEDKCHAPIPIPVVQRFLPIQQFSNLLETAFITHIDYHPQDFKYCATPDCRQVYRCTTSDTASIIHCPSCLSSVCSACHEDGHEGMTCAERKLNNDPEEQERLNDELAIQSGFKKCPQCAVWIEKTEGCNHMECKCGAHICWVCMHIFNAQSVYEHMNTVHGGMYEANGNRAEPHFQPGAFAEQQEALRLIALRRAQLAQHEAEAAQDRLAQQVLHARQVREREDARRQEVARTAALHRLAELAEQQRHNAENARHRVAQQLAQQAREQVEQVEQQRRQHEYELVHRPIHNEYTIGVAEVQRRQRVHREVEAQKQQQALREAEARREESRDSIYGAHEAYARRREQQRKAESGCVVM</sequence>
<dbReference type="OrthoDB" id="1431934at2759"/>
<dbReference type="GO" id="GO:0008270">
    <property type="term" value="F:zinc ion binding"/>
    <property type="evidence" value="ECO:0007669"/>
    <property type="project" value="UniProtKB-KW"/>
</dbReference>
<evidence type="ECO:0000256" key="6">
    <source>
        <dbReference type="ARBA" id="ARBA00022771"/>
    </source>
</evidence>
<dbReference type="AlphaFoldDB" id="A0A166RMZ1"/>
<keyword evidence="16" id="KW-1185">Reference proteome</keyword>
<evidence type="ECO:0000256" key="10">
    <source>
        <dbReference type="SAM" id="Coils"/>
    </source>
</evidence>
<feature type="zinc finger region" description="C3H1-type" evidence="9">
    <location>
        <begin position="138"/>
        <end position="166"/>
    </location>
</feature>
<dbReference type="Gene3D" id="1.20.120.1750">
    <property type="match status" value="1"/>
</dbReference>
<dbReference type="InterPro" id="IPR002867">
    <property type="entry name" value="IBR_dom"/>
</dbReference>
<protein>
    <recommendedName>
        <fullName evidence="2">RBR-type E3 ubiquitin transferase</fullName>
        <ecNumber evidence="2">2.3.2.31</ecNumber>
    </recommendedName>
</protein>
<dbReference type="PROSITE" id="PS50103">
    <property type="entry name" value="ZF_C3H1"/>
    <property type="match status" value="2"/>
</dbReference>
<evidence type="ECO:0000256" key="5">
    <source>
        <dbReference type="ARBA" id="ARBA00022737"/>
    </source>
</evidence>
<dbReference type="InterPro" id="IPR001841">
    <property type="entry name" value="Znf_RING"/>
</dbReference>
<evidence type="ECO:0000256" key="11">
    <source>
        <dbReference type="SAM" id="MobiDB-lite"/>
    </source>
</evidence>
<dbReference type="Pfam" id="PF13445">
    <property type="entry name" value="zf-RING_UBOX"/>
    <property type="match status" value="1"/>
</dbReference>
<dbReference type="EMBL" id="KV417503">
    <property type="protein sequence ID" value="KZP28453.1"/>
    <property type="molecule type" value="Genomic_DNA"/>
</dbReference>
<dbReference type="Gene3D" id="3.30.40.10">
    <property type="entry name" value="Zinc/RING finger domain, C3HC4 (zinc finger)"/>
    <property type="match status" value="1"/>
</dbReference>
<feature type="zinc finger region" description="C3H1-type" evidence="9">
    <location>
        <begin position="46"/>
        <end position="68"/>
    </location>
</feature>
<evidence type="ECO:0000313" key="16">
    <source>
        <dbReference type="Proteomes" id="UP000076532"/>
    </source>
</evidence>
<dbReference type="GO" id="GO:0061630">
    <property type="term" value="F:ubiquitin protein ligase activity"/>
    <property type="evidence" value="ECO:0007669"/>
    <property type="project" value="UniProtKB-EC"/>
</dbReference>
<keyword evidence="3" id="KW-0808">Transferase</keyword>
<comment type="catalytic activity">
    <reaction evidence="1">
        <text>[E2 ubiquitin-conjugating enzyme]-S-ubiquitinyl-L-cysteine + [acceptor protein]-L-lysine = [E2 ubiquitin-conjugating enzyme]-L-cysteine + [acceptor protein]-N(6)-ubiquitinyl-L-lysine.</text>
        <dbReference type="EC" id="2.3.2.31"/>
    </reaction>
</comment>
<proteinExistence type="predicted"/>
<dbReference type="Gene3D" id="2.30.30.1190">
    <property type="match status" value="1"/>
</dbReference>
<keyword evidence="8 9" id="KW-0862">Zinc</keyword>
<name>A0A166RMZ1_9AGAM</name>
<dbReference type="PROSITE" id="PS51873">
    <property type="entry name" value="TRIAD"/>
    <property type="match status" value="1"/>
</dbReference>
<feature type="compositionally biased region" description="Polar residues" evidence="11">
    <location>
        <begin position="108"/>
        <end position="132"/>
    </location>
</feature>
<dbReference type="STRING" id="436010.A0A166RMZ1"/>
<dbReference type="InterPro" id="IPR013083">
    <property type="entry name" value="Znf_RING/FYVE/PHD"/>
</dbReference>
<dbReference type="InterPro" id="IPR031127">
    <property type="entry name" value="E3_UB_ligase_RBR"/>
</dbReference>